<evidence type="ECO:0000256" key="2">
    <source>
        <dbReference type="ARBA" id="ARBA00022748"/>
    </source>
</evidence>
<dbReference type="EMBL" id="JACOOH010000002">
    <property type="protein sequence ID" value="MBC5620764.1"/>
    <property type="molecule type" value="Genomic_DNA"/>
</dbReference>
<keyword evidence="3" id="KW-1015">Disulfide bond</keyword>
<dbReference type="InterPro" id="IPR036249">
    <property type="entry name" value="Thioredoxin-like_sf"/>
</dbReference>
<dbReference type="PROSITE" id="PS00194">
    <property type="entry name" value="THIOREDOXIN_1"/>
    <property type="match status" value="1"/>
</dbReference>
<dbReference type="PANTHER" id="PTHR42852:SF6">
    <property type="entry name" value="THIOL:DISULFIDE INTERCHANGE PROTEIN DSBE"/>
    <property type="match status" value="1"/>
</dbReference>
<dbReference type="Proteomes" id="UP000646484">
    <property type="component" value="Unassembled WGS sequence"/>
</dbReference>
<keyword evidence="2" id="KW-0201">Cytochrome c-type biogenesis</keyword>
<reference evidence="6 7" key="1">
    <citation type="submission" date="2020-08" db="EMBL/GenBank/DDBJ databases">
        <title>Genome public.</title>
        <authorList>
            <person name="Liu C."/>
            <person name="Sun Q."/>
        </authorList>
    </citation>
    <scope>NUCLEOTIDE SEQUENCE [LARGE SCALE GENOMIC DNA]</scope>
    <source>
        <strain evidence="6 7">NSJ-56</strain>
    </source>
</reference>
<organism evidence="6 7">
    <name type="scientific">Butyricimonas hominis</name>
    <dbReference type="NCBI Taxonomy" id="2763032"/>
    <lineage>
        <taxon>Bacteria</taxon>
        <taxon>Pseudomonadati</taxon>
        <taxon>Bacteroidota</taxon>
        <taxon>Bacteroidia</taxon>
        <taxon>Bacteroidales</taxon>
        <taxon>Odoribacteraceae</taxon>
        <taxon>Butyricimonas</taxon>
    </lineage>
</organism>
<protein>
    <submittedName>
        <fullName evidence="6">AhpC/TSA family protein</fullName>
    </submittedName>
</protein>
<evidence type="ECO:0000256" key="3">
    <source>
        <dbReference type="ARBA" id="ARBA00023157"/>
    </source>
</evidence>
<dbReference type="CDD" id="cd02966">
    <property type="entry name" value="TlpA_like_family"/>
    <property type="match status" value="1"/>
</dbReference>
<dbReference type="InterPro" id="IPR017937">
    <property type="entry name" value="Thioredoxin_CS"/>
</dbReference>
<dbReference type="InterPro" id="IPR050553">
    <property type="entry name" value="Thioredoxin_ResA/DsbE_sf"/>
</dbReference>
<keyword evidence="7" id="KW-1185">Reference proteome</keyword>
<feature type="domain" description="Thioredoxin" evidence="5">
    <location>
        <begin position="222"/>
        <end position="359"/>
    </location>
</feature>
<dbReference type="RefSeq" id="WP_186975427.1">
    <property type="nucleotide sequence ID" value="NZ_JACOOH010000002.1"/>
</dbReference>
<gene>
    <name evidence="6" type="ORF">H8S64_06605</name>
</gene>
<dbReference type="Gene3D" id="3.40.30.10">
    <property type="entry name" value="Glutaredoxin"/>
    <property type="match status" value="1"/>
</dbReference>
<dbReference type="InterPro" id="IPR013766">
    <property type="entry name" value="Thioredoxin_domain"/>
</dbReference>
<accession>A0ABR7CYS8</accession>
<dbReference type="PANTHER" id="PTHR42852">
    <property type="entry name" value="THIOL:DISULFIDE INTERCHANGE PROTEIN DSBE"/>
    <property type="match status" value="1"/>
</dbReference>
<dbReference type="PROSITE" id="PS51352">
    <property type="entry name" value="THIOREDOXIN_2"/>
    <property type="match status" value="1"/>
</dbReference>
<dbReference type="PROSITE" id="PS51257">
    <property type="entry name" value="PROKAR_LIPOPROTEIN"/>
    <property type="match status" value="1"/>
</dbReference>
<name>A0ABR7CYS8_9BACT</name>
<comment type="subcellular location">
    <subcellularLocation>
        <location evidence="1">Cell envelope</location>
    </subcellularLocation>
</comment>
<evidence type="ECO:0000259" key="5">
    <source>
        <dbReference type="PROSITE" id="PS51352"/>
    </source>
</evidence>
<evidence type="ECO:0000256" key="1">
    <source>
        <dbReference type="ARBA" id="ARBA00004196"/>
    </source>
</evidence>
<evidence type="ECO:0000256" key="4">
    <source>
        <dbReference type="ARBA" id="ARBA00023284"/>
    </source>
</evidence>
<dbReference type="SUPFAM" id="SSF52833">
    <property type="entry name" value="Thioredoxin-like"/>
    <property type="match status" value="1"/>
</dbReference>
<evidence type="ECO:0000313" key="6">
    <source>
        <dbReference type="EMBL" id="MBC5620764.1"/>
    </source>
</evidence>
<dbReference type="Pfam" id="PF00578">
    <property type="entry name" value="AhpC-TSA"/>
    <property type="match status" value="1"/>
</dbReference>
<evidence type="ECO:0000313" key="7">
    <source>
        <dbReference type="Proteomes" id="UP000646484"/>
    </source>
</evidence>
<keyword evidence="4" id="KW-0676">Redox-active center</keyword>
<comment type="caution">
    <text evidence="6">The sequence shown here is derived from an EMBL/GenBank/DDBJ whole genome shotgun (WGS) entry which is preliminary data.</text>
</comment>
<sequence>MRIICFGLLSMLGVACTSPNYTLSGKLPEASIGKEVLLLTRDGRGADTLARRVVTEDRSFKIEGEDTDQVLYLKIGERGQAIPFYPENGEYYWEQRGEHEYIFSKNPRTGQSRLSEHLLKLDSNMLEIQLLQQKYRDAKNEEDTQLVMRENELLWRKGNDLFVDAVKEFEGTNIAVMLVRENMWKIEQEFKVFKRVVEAMGTVPESEDKEEIMNKYKELESKQLTGQAPDFKLPDVKGNIVSLSDYKGKYLLVDFWASWCAPCRAKAKVLKKEYPRLQELGVEVVGISCDKKKDQWLKAIEEDKPLWRQLLVDKEINGSDTSDDYKVEFIPTLYLISPDGAVLEKNPSLEEIEMLVKQI</sequence>
<dbReference type="InterPro" id="IPR000866">
    <property type="entry name" value="AhpC/TSA"/>
</dbReference>
<proteinExistence type="predicted"/>